<evidence type="ECO:0000256" key="3">
    <source>
        <dbReference type="ARBA" id="ARBA00023002"/>
    </source>
</evidence>
<evidence type="ECO:0000313" key="4">
    <source>
        <dbReference type="EMBL" id="OIW22574.1"/>
    </source>
</evidence>
<dbReference type="PANTHER" id="PTHR24320:SF282">
    <property type="entry name" value="WW DOMAIN-CONTAINING OXIDOREDUCTASE"/>
    <property type="match status" value="1"/>
</dbReference>
<keyword evidence="5" id="KW-1185">Reference proteome</keyword>
<comment type="similarity">
    <text evidence="1">Belongs to the short-chain dehydrogenases/reductases (SDR) family.</text>
</comment>
<evidence type="ECO:0000256" key="1">
    <source>
        <dbReference type="ARBA" id="ARBA00006484"/>
    </source>
</evidence>
<dbReference type="AlphaFoldDB" id="A0A1J7I4W2"/>
<organism evidence="4 5">
    <name type="scientific">Coniochaeta ligniaria NRRL 30616</name>
    <dbReference type="NCBI Taxonomy" id="1408157"/>
    <lineage>
        <taxon>Eukaryota</taxon>
        <taxon>Fungi</taxon>
        <taxon>Dikarya</taxon>
        <taxon>Ascomycota</taxon>
        <taxon>Pezizomycotina</taxon>
        <taxon>Sordariomycetes</taxon>
        <taxon>Sordariomycetidae</taxon>
        <taxon>Coniochaetales</taxon>
        <taxon>Coniochaetaceae</taxon>
        <taxon>Coniochaeta</taxon>
    </lineage>
</organism>
<protein>
    <submittedName>
        <fullName evidence="4">NAD(P)-binding protein</fullName>
    </submittedName>
</protein>
<evidence type="ECO:0000313" key="5">
    <source>
        <dbReference type="Proteomes" id="UP000182658"/>
    </source>
</evidence>
<keyword evidence="2" id="KW-0521">NADP</keyword>
<evidence type="ECO:0000256" key="2">
    <source>
        <dbReference type="ARBA" id="ARBA00022857"/>
    </source>
</evidence>
<dbReference type="Pfam" id="PF00106">
    <property type="entry name" value="adh_short"/>
    <property type="match status" value="1"/>
</dbReference>
<dbReference type="Proteomes" id="UP000182658">
    <property type="component" value="Unassembled WGS sequence"/>
</dbReference>
<sequence>MGLFGGVSFTPSKDIPSLDGKVILVTGGNSGLGKQSILEFARYGKPAKIYMAARSAEKAQAAIDDIKKTVPDANIVPLPLDLTSFDSIKSAAKSFLQQSDRLDILMLNAGIMTTPAGQTKEGYEIQFGTNHVGHCLLAKLLLPVLRATAARPEHPDVRVVVLTSAGLGLAPSSGFDESWLKTDGSAVYTFTRYGQSKMANALFARELARRYPEITAVAVHPGVVNTNLIVPFANTGLIQKVVGAIMSRLSTSLESGARNQVWASVSKDVKSGEYYTPVGVVGSGRGTSNARNDELAKKVWEWTETELKGQEI</sequence>
<dbReference type="PRINTS" id="PR00081">
    <property type="entry name" value="GDHRDH"/>
</dbReference>
<name>A0A1J7I4W2_9PEZI</name>
<dbReference type="PANTHER" id="PTHR24320">
    <property type="entry name" value="RETINOL DEHYDROGENASE"/>
    <property type="match status" value="1"/>
</dbReference>
<accession>A0A1J7I4W2</accession>
<dbReference type="Gene3D" id="3.40.50.720">
    <property type="entry name" value="NAD(P)-binding Rossmann-like Domain"/>
    <property type="match status" value="1"/>
</dbReference>
<dbReference type="InParanoid" id="A0A1J7I4W2"/>
<proteinExistence type="inferred from homology"/>
<gene>
    <name evidence="4" type="ORF">CONLIGDRAFT_215369</name>
</gene>
<dbReference type="InterPro" id="IPR036291">
    <property type="entry name" value="NAD(P)-bd_dom_sf"/>
</dbReference>
<dbReference type="SUPFAM" id="SSF51735">
    <property type="entry name" value="NAD(P)-binding Rossmann-fold domains"/>
    <property type="match status" value="1"/>
</dbReference>
<dbReference type="InterPro" id="IPR002347">
    <property type="entry name" value="SDR_fam"/>
</dbReference>
<reference evidence="4 5" key="1">
    <citation type="submission" date="2016-10" db="EMBL/GenBank/DDBJ databases">
        <title>Draft genome sequence of Coniochaeta ligniaria NRRL30616, a lignocellulolytic fungus for bioabatement of inhibitors in plant biomass hydrolysates.</title>
        <authorList>
            <consortium name="DOE Joint Genome Institute"/>
            <person name="Jimenez D.J."/>
            <person name="Hector R.E."/>
            <person name="Riley R."/>
            <person name="Sun H."/>
            <person name="Grigoriev I.V."/>
            <person name="Van Elsas J.D."/>
            <person name="Nichols N.N."/>
        </authorList>
    </citation>
    <scope>NUCLEOTIDE SEQUENCE [LARGE SCALE GENOMIC DNA]</scope>
    <source>
        <strain evidence="4 5">NRRL 30616</strain>
    </source>
</reference>
<dbReference type="OrthoDB" id="191139at2759"/>
<dbReference type="GO" id="GO:0016491">
    <property type="term" value="F:oxidoreductase activity"/>
    <property type="evidence" value="ECO:0007669"/>
    <property type="project" value="UniProtKB-KW"/>
</dbReference>
<dbReference type="FunCoup" id="A0A1J7I4W2">
    <property type="interactions" value="249"/>
</dbReference>
<dbReference type="STRING" id="1408157.A0A1J7I4W2"/>
<dbReference type="EMBL" id="KV875112">
    <property type="protein sequence ID" value="OIW22574.1"/>
    <property type="molecule type" value="Genomic_DNA"/>
</dbReference>
<keyword evidence="3" id="KW-0560">Oxidoreductase</keyword>